<evidence type="ECO:0000256" key="3">
    <source>
        <dbReference type="ARBA" id="ARBA00012438"/>
    </source>
</evidence>
<dbReference type="InterPro" id="IPR036890">
    <property type="entry name" value="HATPase_C_sf"/>
</dbReference>
<dbReference type="Gene3D" id="1.10.287.130">
    <property type="match status" value="1"/>
</dbReference>
<evidence type="ECO:0000256" key="6">
    <source>
        <dbReference type="ARBA" id="ARBA00022692"/>
    </source>
</evidence>
<keyword evidence="4" id="KW-0597">Phosphoprotein</keyword>
<dbReference type="Gene3D" id="3.30.565.10">
    <property type="entry name" value="Histidine kinase-like ATPase, C-terminal domain"/>
    <property type="match status" value="1"/>
</dbReference>
<sequence length="447" mass="50142">MKNKSYSLRKRLLIWISFPVLLACLLTVLLAFVFSWHEIEEVYDAQLVHSAKTLLQMTEHEIGQGGNVTIALGPENANLQHRYEKKMAFRIWHRDHLVTQSANSAEFGDFHAPPGFSDQMINEKPWRFFVFVDAEKDIRVETSERYAIRYELIGQLVTSLVIPIVLFVPVIFIIVYVGTRYALKPLLRLSVLVDHRHSDDLKPIAMNGIPSEIAPLTSAMNRLFIRIEDSFRREREFTDHAAHELRTPLAAMKTQTQVLMRQFQGDESAAEGFNNLHETIERASHMVEQLLSLARLQNETASFEHLDLSECLRQEIHEFSLLAKDKSISLVSEIADSVFVLGQSETLPLLLGNIIGNAIKYTPGGGCVKITLSVDGVMAISDAGPGLSDDEKKHVFGRFVRVDKTGKTGSGLGLSIAEWVANLHGTHIILTDNVPNGLVATVPWKTI</sequence>
<dbReference type="KEGG" id="man:A11S_1999"/>
<organism evidence="16 17">
    <name type="scientific">Micavibrio aeruginosavorus EPB</name>
    <dbReference type="NCBI Taxonomy" id="349215"/>
    <lineage>
        <taxon>Bacteria</taxon>
        <taxon>Pseudomonadati</taxon>
        <taxon>Bdellovibrionota</taxon>
        <taxon>Bdellovibrionia</taxon>
        <taxon>Bdellovibrionales</taxon>
        <taxon>Pseudobdellovibrionaceae</taxon>
        <taxon>Micavibrio</taxon>
    </lineage>
</organism>
<dbReference type="EC" id="2.7.13.3" evidence="3"/>
<dbReference type="PRINTS" id="PR00344">
    <property type="entry name" value="BCTRLSENSOR"/>
</dbReference>
<evidence type="ECO:0000256" key="5">
    <source>
        <dbReference type="ARBA" id="ARBA00022679"/>
    </source>
</evidence>
<reference evidence="16 17" key="1">
    <citation type="journal article" date="2013" name="ISME J.">
        <title>By their genes ye shall know them: genomic signatures of predatory bacteria.</title>
        <authorList>
            <person name="Pasternak Z."/>
            <person name="Pietrokovski S."/>
            <person name="Rotem O."/>
            <person name="Gophna U."/>
            <person name="Lurie-Weinberger M.N."/>
            <person name="Jurkevitch E."/>
        </authorList>
    </citation>
    <scope>NUCLEOTIDE SEQUENCE [LARGE SCALE GENOMIC DNA]</scope>
    <source>
        <strain evidence="16">EPB</strain>
    </source>
</reference>
<keyword evidence="8 16" id="KW-0418">Kinase</keyword>
<evidence type="ECO:0000259" key="14">
    <source>
        <dbReference type="PROSITE" id="PS50109"/>
    </source>
</evidence>
<evidence type="ECO:0000313" key="17">
    <source>
        <dbReference type="Proteomes" id="UP000011932"/>
    </source>
</evidence>
<dbReference type="SUPFAM" id="SSF47384">
    <property type="entry name" value="Homodimeric domain of signal transducing histidine kinase"/>
    <property type="match status" value="1"/>
</dbReference>
<dbReference type="Pfam" id="PF08521">
    <property type="entry name" value="2CSK_N"/>
    <property type="match status" value="1"/>
</dbReference>
<dbReference type="Pfam" id="PF02518">
    <property type="entry name" value="HATPase_c"/>
    <property type="match status" value="1"/>
</dbReference>
<dbReference type="HOGENOM" id="CLU_000445_89_37_5"/>
<dbReference type="InterPro" id="IPR003661">
    <property type="entry name" value="HisK_dim/P_dom"/>
</dbReference>
<evidence type="ECO:0000256" key="2">
    <source>
        <dbReference type="ARBA" id="ARBA00004141"/>
    </source>
</evidence>
<dbReference type="Pfam" id="PF00512">
    <property type="entry name" value="HisKA"/>
    <property type="match status" value="1"/>
</dbReference>
<name>M4W025_9BACT</name>
<evidence type="ECO:0000313" key="16">
    <source>
        <dbReference type="EMBL" id="AGH98799.1"/>
    </source>
</evidence>
<comment type="catalytic activity">
    <reaction evidence="1">
        <text>ATP + protein L-histidine = ADP + protein N-phospho-L-histidine.</text>
        <dbReference type="EC" id="2.7.13.3"/>
    </reaction>
</comment>
<evidence type="ECO:0000256" key="7">
    <source>
        <dbReference type="ARBA" id="ARBA00022741"/>
    </source>
</evidence>
<evidence type="ECO:0000259" key="15">
    <source>
        <dbReference type="PROSITE" id="PS50885"/>
    </source>
</evidence>
<dbReference type="SMART" id="SM00388">
    <property type="entry name" value="HisKA"/>
    <property type="match status" value="1"/>
</dbReference>
<comment type="subcellular location">
    <subcellularLocation>
        <location evidence="2">Membrane</location>
        <topology evidence="2">Multi-pass membrane protein</topology>
    </subcellularLocation>
</comment>
<evidence type="ECO:0000256" key="13">
    <source>
        <dbReference type="SAM" id="Phobius"/>
    </source>
</evidence>
<keyword evidence="5" id="KW-0808">Transferase</keyword>
<keyword evidence="6 13" id="KW-0812">Transmembrane</keyword>
<dbReference type="OrthoDB" id="913606at2"/>
<dbReference type="CDD" id="cd00082">
    <property type="entry name" value="HisKA"/>
    <property type="match status" value="1"/>
</dbReference>
<protein>
    <recommendedName>
        <fullName evidence="3">histidine kinase</fullName>
        <ecNumber evidence="3">2.7.13.3</ecNumber>
    </recommendedName>
</protein>
<keyword evidence="7" id="KW-0547">Nucleotide-binding</keyword>
<dbReference type="InterPro" id="IPR004358">
    <property type="entry name" value="Sig_transdc_His_kin-like_C"/>
</dbReference>
<keyword evidence="10 13" id="KW-1133">Transmembrane helix</keyword>
<accession>M4W025</accession>
<dbReference type="RefSeq" id="WP_015468326.1">
    <property type="nucleotide sequence ID" value="NC_020812.1"/>
</dbReference>
<dbReference type="PROSITE" id="PS50109">
    <property type="entry name" value="HIS_KIN"/>
    <property type="match status" value="1"/>
</dbReference>
<evidence type="ECO:0000256" key="9">
    <source>
        <dbReference type="ARBA" id="ARBA00022840"/>
    </source>
</evidence>
<dbReference type="InterPro" id="IPR003660">
    <property type="entry name" value="HAMP_dom"/>
</dbReference>
<evidence type="ECO:0000256" key="8">
    <source>
        <dbReference type="ARBA" id="ARBA00022777"/>
    </source>
</evidence>
<evidence type="ECO:0000256" key="10">
    <source>
        <dbReference type="ARBA" id="ARBA00022989"/>
    </source>
</evidence>
<evidence type="ECO:0000256" key="11">
    <source>
        <dbReference type="ARBA" id="ARBA00023012"/>
    </source>
</evidence>
<keyword evidence="9" id="KW-0067">ATP-binding</keyword>
<keyword evidence="12 13" id="KW-0472">Membrane</keyword>
<dbReference type="AlphaFoldDB" id="M4W025"/>
<dbReference type="InterPro" id="IPR036097">
    <property type="entry name" value="HisK_dim/P_sf"/>
</dbReference>
<dbReference type="PANTHER" id="PTHR45436">
    <property type="entry name" value="SENSOR HISTIDINE KINASE YKOH"/>
    <property type="match status" value="1"/>
</dbReference>
<dbReference type="InterPro" id="IPR003594">
    <property type="entry name" value="HATPase_dom"/>
</dbReference>
<dbReference type="PROSITE" id="PS50885">
    <property type="entry name" value="HAMP"/>
    <property type="match status" value="1"/>
</dbReference>
<dbReference type="InterPro" id="IPR050428">
    <property type="entry name" value="TCS_sensor_his_kinase"/>
</dbReference>
<dbReference type="EMBL" id="CP003538">
    <property type="protein sequence ID" value="AGH98799.1"/>
    <property type="molecule type" value="Genomic_DNA"/>
</dbReference>
<feature type="transmembrane region" description="Helical" evidence="13">
    <location>
        <begin position="12"/>
        <end position="34"/>
    </location>
</feature>
<dbReference type="InterPro" id="IPR005467">
    <property type="entry name" value="His_kinase_dom"/>
</dbReference>
<dbReference type="GO" id="GO:0005886">
    <property type="term" value="C:plasma membrane"/>
    <property type="evidence" value="ECO:0007669"/>
    <property type="project" value="TreeGrafter"/>
</dbReference>
<dbReference type="InterPro" id="IPR013727">
    <property type="entry name" value="2CSK_N"/>
</dbReference>
<dbReference type="STRING" id="349215.A11S_1999"/>
<feature type="domain" description="Histidine kinase" evidence="14">
    <location>
        <begin position="240"/>
        <end position="447"/>
    </location>
</feature>
<dbReference type="GO" id="GO:0000155">
    <property type="term" value="F:phosphorelay sensor kinase activity"/>
    <property type="evidence" value="ECO:0007669"/>
    <property type="project" value="InterPro"/>
</dbReference>
<dbReference type="PROSITE" id="PS51257">
    <property type="entry name" value="PROKAR_LIPOPROTEIN"/>
    <property type="match status" value="1"/>
</dbReference>
<keyword evidence="11" id="KW-0902">Two-component regulatory system</keyword>
<dbReference type="PANTHER" id="PTHR45436:SF14">
    <property type="entry name" value="SENSOR PROTEIN QSEC"/>
    <property type="match status" value="1"/>
</dbReference>
<gene>
    <name evidence="16" type="ORF">A11S_1999</name>
</gene>
<dbReference type="SUPFAM" id="SSF55874">
    <property type="entry name" value="ATPase domain of HSP90 chaperone/DNA topoisomerase II/histidine kinase"/>
    <property type="match status" value="1"/>
</dbReference>
<dbReference type="GO" id="GO:0005524">
    <property type="term" value="F:ATP binding"/>
    <property type="evidence" value="ECO:0007669"/>
    <property type="project" value="UniProtKB-KW"/>
</dbReference>
<feature type="domain" description="HAMP" evidence="15">
    <location>
        <begin position="180"/>
        <end position="232"/>
    </location>
</feature>
<dbReference type="SMART" id="SM00387">
    <property type="entry name" value="HATPase_c"/>
    <property type="match status" value="1"/>
</dbReference>
<evidence type="ECO:0000256" key="12">
    <source>
        <dbReference type="ARBA" id="ARBA00023136"/>
    </source>
</evidence>
<proteinExistence type="predicted"/>
<feature type="transmembrane region" description="Helical" evidence="13">
    <location>
        <begin position="152"/>
        <end position="178"/>
    </location>
</feature>
<dbReference type="Proteomes" id="UP000011932">
    <property type="component" value="Chromosome"/>
</dbReference>
<evidence type="ECO:0000256" key="1">
    <source>
        <dbReference type="ARBA" id="ARBA00000085"/>
    </source>
</evidence>
<evidence type="ECO:0000256" key="4">
    <source>
        <dbReference type="ARBA" id="ARBA00022553"/>
    </source>
</evidence>